<keyword evidence="2" id="KW-1185">Reference proteome</keyword>
<protein>
    <submittedName>
        <fullName evidence="1">Uncharacterized protein</fullName>
    </submittedName>
</protein>
<reference evidence="1" key="1">
    <citation type="submission" date="2022-04" db="EMBL/GenBank/DDBJ databases">
        <title>Jade perch genome.</title>
        <authorList>
            <person name="Chao B."/>
        </authorList>
    </citation>
    <scope>NUCLEOTIDE SEQUENCE</scope>
    <source>
        <strain evidence="1">CB-2022</strain>
    </source>
</reference>
<dbReference type="Proteomes" id="UP000831701">
    <property type="component" value="Chromosome 5"/>
</dbReference>
<proteinExistence type="predicted"/>
<comment type="caution">
    <text evidence="1">The sequence shown here is derived from an EMBL/GenBank/DDBJ whole genome shotgun (WGS) entry which is preliminary data.</text>
</comment>
<accession>A0ACB8WZT5</accession>
<sequence>MTRILFREKLTLVKCNLLELRMANTVLPLDLAENSVDDMYRGCRKEMSNVVNQYLMNEKNTNSKFKNARDQGEEYYNNKWKGSKVLEKEQIVAIYTYTSASGNIYEDFNAAVRSQRSQYKTTFRYHAFHFYLTVALQAVNAQEQPPGNRCKPVKSYGRVDRYFSQDKQEDKLLWSYLSGRTQPAGAAANTVLPLDLAENSVDDMYRGCRKEMSNVVNQYLMNEKNTNSKFKNARDQGEEYYNNKWKGSKVLEKEQIVAIYTYTSASGNIYEDFNAAVRSQRSQYKTTFRYHAFHFYLTVALQAVNAQEQPPGNRCKPVKSYGRVDRYFSQDVLNKKIQFGSFTSSSKGRYSKAETFGDASCFEIYTCLGADVSLFSKFGDVEGEVLIPPYEVFKVTAIQKRSDNNQLPCDVVYKLEGSKFAIPNLNCALFSKLEISDV</sequence>
<organism evidence="1 2">
    <name type="scientific">Scortum barcoo</name>
    <name type="common">barcoo grunter</name>
    <dbReference type="NCBI Taxonomy" id="214431"/>
    <lineage>
        <taxon>Eukaryota</taxon>
        <taxon>Metazoa</taxon>
        <taxon>Chordata</taxon>
        <taxon>Craniata</taxon>
        <taxon>Vertebrata</taxon>
        <taxon>Euteleostomi</taxon>
        <taxon>Actinopterygii</taxon>
        <taxon>Neopterygii</taxon>
        <taxon>Teleostei</taxon>
        <taxon>Neoteleostei</taxon>
        <taxon>Acanthomorphata</taxon>
        <taxon>Eupercaria</taxon>
        <taxon>Centrarchiformes</taxon>
        <taxon>Terapontoidei</taxon>
        <taxon>Terapontidae</taxon>
        <taxon>Scortum</taxon>
    </lineage>
</organism>
<evidence type="ECO:0000313" key="1">
    <source>
        <dbReference type="EMBL" id="KAI3372958.1"/>
    </source>
</evidence>
<evidence type="ECO:0000313" key="2">
    <source>
        <dbReference type="Proteomes" id="UP000831701"/>
    </source>
</evidence>
<name>A0ACB8WZT5_9TELE</name>
<gene>
    <name evidence="1" type="ORF">L3Q82_023391</name>
</gene>
<dbReference type="EMBL" id="CM041535">
    <property type="protein sequence ID" value="KAI3372958.1"/>
    <property type="molecule type" value="Genomic_DNA"/>
</dbReference>